<sequence length="433" mass="46643">MKALKVLLIGMVVLGFTLPAFAAHVDDDPGWRFNIDTVRYRFDWEIASAFDESGDTVEFMDDDFDTTWSFQRGGDLTIFFDFEVADSNLGDDVDPQGSYADALGGYAAIWTPEAMADSEFTLTVGDFGTGFGKAINNDDSPHGSIGVAWKMGNASMVLEYGRTYEGDTNDDVEGDGHLVRGQVHMPLGESGFNVGAYAAMYSQTDVLIQEATEATVEPGDANVPVIVPGAPAIQGDQSAFIGALEMSGSMGNVSVYSEASFLTGTQDFPSGDAAFERDLSGFYIMGGATFNVGQITLGVEGGFSPGDDDPDDDEVADFTRVNSDFWIGQILHDEGLIVNSVGQDGGIANLIYVQGSASMSPSEKLSLSGNAVYLAPVEEVGEVDTYGFELFGDVSYQLGDYVKYVLYYGFAFPDENFIDETLYQITNRLEFAF</sequence>
<dbReference type="EMBL" id="WJJP01000423">
    <property type="protein sequence ID" value="MBD3325520.1"/>
    <property type="molecule type" value="Genomic_DNA"/>
</dbReference>
<keyword evidence="1" id="KW-0732">Signal</keyword>
<evidence type="ECO:0000313" key="2">
    <source>
        <dbReference type="EMBL" id="MBD3325520.1"/>
    </source>
</evidence>
<evidence type="ECO:0008006" key="4">
    <source>
        <dbReference type="Google" id="ProtNLM"/>
    </source>
</evidence>
<name>A0A9D5JWQ8_9BACT</name>
<proteinExistence type="predicted"/>
<dbReference type="AlphaFoldDB" id="A0A9D5JWQ8"/>
<feature type="chain" id="PRO_5038571957" description="Alginate export domain-containing protein" evidence="1">
    <location>
        <begin position="23"/>
        <end position="433"/>
    </location>
</feature>
<comment type="caution">
    <text evidence="2">The sequence shown here is derived from an EMBL/GenBank/DDBJ whole genome shotgun (WGS) entry which is preliminary data.</text>
</comment>
<organism evidence="2 3">
    <name type="scientific">candidate division KSB3 bacterium</name>
    <dbReference type="NCBI Taxonomy" id="2044937"/>
    <lineage>
        <taxon>Bacteria</taxon>
        <taxon>candidate division KSB3</taxon>
    </lineage>
</organism>
<feature type="signal peptide" evidence="1">
    <location>
        <begin position="1"/>
        <end position="22"/>
    </location>
</feature>
<dbReference type="Proteomes" id="UP000649604">
    <property type="component" value="Unassembled WGS sequence"/>
</dbReference>
<reference evidence="2" key="1">
    <citation type="submission" date="2019-11" db="EMBL/GenBank/DDBJ databases">
        <title>Microbial mats filling the niche in hypersaline microbial mats.</title>
        <authorList>
            <person name="Wong H.L."/>
            <person name="Macleod F.I."/>
            <person name="White R.A. III"/>
            <person name="Burns B.P."/>
        </authorList>
    </citation>
    <scope>NUCLEOTIDE SEQUENCE</scope>
    <source>
        <strain evidence="2">Rbin_158</strain>
    </source>
</reference>
<gene>
    <name evidence="2" type="ORF">GF339_13095</name>
</gene>
<protein>
    <recommendedName>
        <fullName evidence="4">Alginate export domain-containing protein</fullName>
    </recommendedName>
</protein>
<accession>A0A9D5JWQ8</accession>
<evidence type="ECO:0000256" key="1">
    <source>
        <dbReference type="SAM" id="SignalP"/>
    </source>
</evidence>
<evidence type="ECO:0000313" key="3">
    <source>
        <dbReference type="Proteomes" id="UP000649604"/>
    </source>
</evidence>